<evidence type="ECO:0000313" key="1">
    <source>
        <dbReference type="EMBL" id="KOC70375.1"/>
    </source>
</evidence>
<protein>
    <recommendedName>
        <fullName evidence="3">Histone-lysine N-methyltransferase SETMAR</fullName>
    </recommendedName>
</protein>
<keyword evidence="2" id="KW-1185">Reference proteome</keyword>
<feature type="non-terminal residue" evidence="1">
    <location>
        <position position="1"/>
    </location>
</feature>
<dbReference type="AlphaFoldDB" id="A0A0L7RHP2"/>
<dbReference type="Gene3D" id="3.30.420.10">
    <property type="entry name" value="Ribonuclease H-like superfamily/Ribonuclease H"/>
    <property type="match status" value="1"/>
</dbReference>
<proteinExistence type="predicted"/>
<evidence type="ECO:0008006" key="3">
    <source>
        <dbReference type="Google" id="ProtNLM"/>
    </source>
</evidence>
<accession>A0A0L7RHP2</accession>
<name>A0A0L7RHP2_9HYME</name>
<dbReference type="Proteomes" id="UP000053825">
    <property type="component" value="Unassembled WGS sequence"/>
</dbReference>
<evidence type="ECO:0000313" key="2">
    <source>
        <dbReference type="Proteomes" id="UP000053825"/>
    </source>
</evidence>
<dbReference type="PANTHER" id="PTHR46060">
    <property type="entry name" value="MARINER MOS1 TRANSPOSASE-LIKE PROTEIN"/>
    <property type="match status" value="1"/>
</dbReference>
<dbReference type="STRING" id="597456.A0A0L7RHP2"/>
<dbReference type="InterPro" id="IPR036397">
    <property type="entry name" value="RNaseH_sf"/>
</dbReference>
<sequence length="77" mass="8863">IISHPPYSPDLAPADLFLFPKIKLPIKGTRYEDMRAIQHAVTEQLNAVTHEEFSKAFQRLYERSVECVARGGMYIEQ</sequence>
<organism evidence="1 2">
    <name type="scientific">Habropoda laboriosa</name>
    <dbReference type="NCBI Taxonomy" id="597456"/>
    <lineage>
        <taxon>Eukaryota</taxon>
        <taxon>Metazoa</taxon>
        <taxon>Ecdysozoa</taxon>
        <taxon>Arthropoda</taxon>
        <taxon>Hexapoda</taxon>
        <taxon>Insecta</taxon>
        <taxon>Pterygota</taxon>
        <taxon>Neoptera</taxon>
        <taxon>Endopterygota</taxon>
        <taxon>Hymenoptera</taxon>
        <taxon>Apocrita</taxon>
        <taxon>Aculeata</taxon>
        <taxon>Apoidea</taxon>
        <taxon>Anthophila</taxon>
        <taxon>Apidae</taxon>
        <taxon>Habropoda</taxon>
    </lineage>
</organism>
<dbReference type="EMBL" id="KQ414590">
    <property type="protein sequence ID" value="KOC70375.1"/>
    <property type="molecule type" value="Genomic_DNA"/>
</dbReference>
<dbReference type="GO" id="GO:0003676">
    <property type="term" value="F:nucleic acid binding"/>
    <property type="evidence" value="ECO:0007669"/>
    <property type="project" value="InterPro"/>
</dbReference>
<gene>
    <name evidence="1" type="ORF">WH47_02878</name>
</gene>
<dbReference type="InterPro" id="IPR052709">
    <property type="entry name" value="Transposase-MT_Hybrid"/>
</dbReference>
<dbReference type="PANTHER" id="PTHR46060:SF1">
    <property type="entry name" value="MARINER MOS1 TRANSPOSASE-LIKE PROTEIN"/>
    <property type="match status" value="1"/>
</dbReference>
<reference evidence="1 2" key="1">
    <citation type="submission" date="2015-07" db="EMBL/GenBank/DDBJ databases">
        <title>The genome of Habropoda laboriosa.</title>
        <authorList>
            <person name="Pan H."/>
            <person name="Kapheim K."/>
        </authorList>
    </citation>
    <scope>NUCLEOTIDE SEQUENCE [LARGE SCALE GENOMIC DNA]</scope>
    <source>
        <strain evidence="1">0110345459</strain>
    </source>
</reference>